<evidence type="ECO:0000259" key="3">
    <source>
        <dbReference type="Pfam" id="PF00005"/>
    </source>
</evidence>
<comment type="caution">
    <text evidence="4">The sequence shown here is derived from an EMBL/GenBank/DDBJ whole genome shotgun (WGS) entry which is preliminary data.</text>
</comment>
<dbReference type="SUPFAM" id="SSF52540">
    <property type="entry name" value="P-loop containing nucleoside triphosphate hydrolases"/>
    <property type="match status" value="1"/>
</dbReference>
<accession>A0AAD6X835</accession>
<gene>
    <name evidence="4" type="ORF">C8F04DRAFT_954840</name>
</gene>
<dbReference type="GO" id="GO:0042626">
    <property type="term" value="F:ATPase-coupled transmembrane transporter activity"/>
    <property type="evidence" value="ECO:0007669"/>
    <property type="project" value="TreeGrafter"/>
</dbReference>
<dbReference type="GO" id="GO:0005524">
    <property type="term" value="F:ATP binding"/>
    <property type="evidence" value="ECO:0007669"/>
    <property type="project" value="UniProtKB-KW"/>
</dbReference>
<evidence type="ECO:0000313" key="5">
    <source>
        <dbReference type="Proteomes" id="UP001218188"/>
    </source>
</evidence>
<dbReference type="Pfam" id="PF00005">
    <property type="entry name" value="ABC_tran"/>
    <property type="match status" value="1"/>
</dbReference>
<feature type="domain" description="ABC transporter" evidence="3">
    <location>
        <begin position="37"/>
        <end position="84"/>
    </location>
</feature>
<keyword evidence="2" id="KW-0067">ATP-binding</keyword>
<evidence type="ECO:0000256" key="2">
    <source>
        <dbReference type="ARBA" id="ARBA00022840"/>
    </source>
</evidence>
<organism evidence="4 5">
    <name type="scientific">Mycena alexandri</name>
    <dbReference type="NCBI Taxonomy" id="1745969"/>
    <lineage>
        <taxon>Eukaryota</taxon>
        <taxon>Fungi</taxon>
        <taxon>Dikarya</taxon>
        <taxon>Basidiomycota</taxon>
        <taxon>Agaricomycotina</taxon>
        <taxon>Agaricomycetes</taxon>
        <taxon>Agaricomycetidae</taxon>
        <taxon>Agaricales</taxon>
        <taxon>Marasmiineae</taxon>
        <taxon>Mycenaceae</taxon>
        <taxon>Mycena</taxon>
    </lineage>
</organism>
<protein>
    <recommendedName>
        <fullName evidence="3">ABC transporter domain-containing protein</fullName>
    </recommendedName>
</protein>
<dbReference type="EMBL" id="JARJCM010000049">
    <property type="protein sequence ID" value="KAJ7035604.1"/>
    <property type="molecule type" value="Genomic_DNA"/>
</dbReference>
<dbReference type="GO" id="GO:0016020">
    <property type="term" value="C:membrane"/>
    <property type="evidence" value="ECO:0007669"/>
    <property type="project" value="TreeGrafter"/>
</dbReference>
<dbReference type="PANTHER" id="PTHR24223:SF356">
    <property type="entry name" value="ATP-BINDING CASSETTE TRANSPORTER ABC4"/>
    <property type="match status" value="1"/>
</dbReference>
<name>A0AAD6X835_9AGAR</name>
<dbReference type="AlphaFoldDB" id="A0AAD6X835"/>
<dbReference type="GO" id="GO:0016887">
    <property type="term" value="F:ATP hydrolysis activity"/>
    <property type="evidence" value="ECO:0007669"/>
    <property type="project" value="InterPro"/>
</dbReference>
<evidence type="ECO:0000256" key="1">
    <source>
        <dbReference type="ARBA" id="ARBA00022741"/>
    </source>
</evidence>
<dbReference type="InterPro" id="IPR003439">
    <property type="entry name" value="ABC_transporter-like_ATP-bd"/>
</dbReference>
<dbReference type="PANTHER" id="PTHR24223">
    <property type="entry name" value="ATP-BINDING CASSETTE SUB-FAMILY C"/>
    <property type="match status" value="1"/>
</dbReference>
<dbReference type="InterPro" id="IPR027417">
    <property type="entry name" value="P-loop_NTPase"/>
</dbReference>
<dbReference type="InterPro" id="IPR050173">
    <property type="entry name" value="ABC_transporter_C-like"/>
</dbReference>
<proteinExistence type="predicted"/>
<reference evidence="4" key="1">
    <citation type="submission" date="2023-03" db="EMBL/GenBank/DDBJ databases">
        <title>Massive genome expansion in bonnet fungi (Mycena s.s.) driven by repeated elements and novel gene families across ecological guilds.</title>
        <authorList>
            <consortium name="Lawrence Berkeley National Laboratory"/>
            <person name="Harder C.B."/>
            <person name="Miyauchi S."/>
            <person name="Viragh M."/>
            <person name="Kuo A."/>
            <person name="Thoen E."/>
            <person name="Andreopoulos B."/>
            <person name="Lu D."/>
            <person name="Skrede I."/>
            <person name="Drula E."/>
            <person name="Henrissat B."/>
            <person name="Morin E."/>
            <person name="Kohler A."/>
            <person name="Barry K."/>
            <person name="LaButti K."/>
            <person name="Morin E."/>
            <person name="Salamov A."/>
            <person name="Lipzen A."/>
            <person name="Mereny Z."/>
            <person name="Hegedus B."/>
            <person name="Baldrian P."/>
            <person name="Stursova M."/>
            <person name="Weitz H."/>
            <person name="Taylor A."/>
            <person name="Grigoriev I.V."/>
            <person name="Nagy L.G."/>
            <person name="Martin F."/>
            <person name="Kauserud H."/>
        </authorList>
    </citation>
    <scope>NUCLEOTIDE SEQUENCE</scope>
    <source>
        <strain evidence="4">CBHHK200</strain>
    </source>
</reference>
<feature type="non-terminal residue" evidence="4">
    <location>
        <position position="1"/>
    </location>
</feature>
<dbReference type="Gene3D" id="3.40.50.300">
    <property type="entry name" value="P-loop containing nucleotide triphosphate hydrolases"/>
    <property type="match status" value="1"/>
</dbReference>
<keyword evidence="1" id="KW-0547">Nucleotide-binding</keyword>
<evidence type="ECO:0000313" key="4">
    <source>
        <dbReference type="EMBL" id="KAJ7035604.1"/>
    </source>
</evidence>
<keyword evidence="5" id="KW-1185">Reference proteome</keyword>
<dbReference type="Proteomes" id="UP001218188">
    <property type="component" value="Unassembled WGS sequence"/>
</dbReference>
<sequence>LLSGSLRSDLDPFGQYDDDELNYTLRAAGLTALQNNMDERGRMTLDTPISSGGGNLSVGQRQILALASAIVRKSKILIMDEATSAIGEKFHG</sequence>